<dbReference type="EMBL" id="JQZW01000008">
    <property type="protein sequence ID" value="KGN97931.1"/>
    <property type="molecule type" value="Genomic_DNA"/>
</dbReference>
<dbReference type="InterPro" id="IPR011990">
    <property type="entry name" value="TPR-like_helical_dom_sf"/>
</dbReference>
<feature type="compositionally biased region" description="Basic and acidic residues" evidence="4">
    <location>
        <begin position="171"/>
        <end position="213"/>
    </location>
</feature>
<evidence type="ECO:0000313" key="6">
    <source>
        <dbReference type="Proteomes" id="UP000030134"/>
    </source>
</evidence>
<name>A0A0A2G3Z2_9PORP</name>
<dbReference type="InterPro" id="IPR019734">
    <property type="entry name" value="TPR_rpt"/>
</dbReference>
<dbReference type="PROSITE" id="PS50005">
    <property type="entry name" value="TPR"/>
    <property type="match status" value="1"/>
</dbReference>
<gene>
    <name evidence="5" type="ORF">HQ36_03095</name>
</gene>
<evidence type="ECO:0000256" key="2">
    <source>
        <dbReference type="ARBA" id="ARBA00022803"/>
    </source>
</evidence>
<evidence type="ECO:0000256" key="3">
    <source>
        <dbReference type="PROSITE-ProRule" id="PRU00339"/>
    </source>
</evidence>
<reference evidence="5 6" key="1">
    <citation type="submission" date="2014-08" db="EMBL/GenBank/DDBJ databases">
        <title>Porphyromonas gingivicanis strain:COT-022_OH1391 Genome sequencing.</title>
        <authorList>
            <person name="Wallis C."/>
            <person name="Deusch O."/>
            <person name="O'Flynn C."/>
            <person name="Davis I."/>
            <person name="Jospin G."/>
            <person name="Darling A.E."/>
            <person name="Coil D.A."/>
            <person name="Alexiev A."/>
            <person name="Horsfall A."/>
            <person name="Kirkwood N."/>
            <person name="Harris S."/>
            <person name="Eisen J.A."/>
        </authorList>
    </citation>
    <scope>NUCLEOTIDE SEQUENCE [LARGE SCALE GENOMIC DNA]</scope>
    <source>
        <strain evidence="6">COT-022 OH1391</strain>
    </source>
</reference>
<keyword evidence="6" id="KW-1185">Reference proteome</keyword>
<evidence type="ECO:0000256" key="4">
    <source>
        <dbReference type="SAM" id="MobiDB-lite"/>
    </source>
</evidence>
<dbReference type="Pfam" id="PF14559">
    <property type="entry name" value="TPR_19"/>
    <property type="match status" value="1"/>
</dbReference>
<dbReference type="SMART" id="SM00028">
    <property type="entry name" value="TPR"/>
    <property type="match status" value="3"/>
</dbReference>
<evidence type="ECO:0000256" key="1">
    <source>
        <dbReference type="ARBA" id="ARBA00022737"/>
    </source>
</evidence>
<dbReference type="eggNOG" id="COG3118">
    <property type="taxonomic scope" value="Bacteria"/>
</dbReference>
<sequence>MAIKSYFIAILLLLPLGLAAQGTSRILLKKGNKAIERKEYAHAESLFRKALMQDSTEVAARYGLGNALYEQGKYKDALEVYGNIAPESIESQEEASQLFHNIGNAQLKLKQYAPAVESFKQSLRLNPMDDETRYNLALALKQLPKDQPPTPQNNALQPNNSPNNEQQNQQKEQEKSDDAPKNGEKIDPETAKKILDSYKHDEENTRRKYEEMQRSQQEAESSKDKKRW</sequence>
<dbReference type="STRING" id="266762.HQ36_03095"/>
<proteinExistence type="predicted"/>
<feature type="compositionally biased region" description="Low complexity" evidence="4">
    <location>
        <begin position="152"/>
        <end position="170"/>
    </location>
</feature>
<feature type="region of interest" description="Disordered" evidence="4">
    <location>
        <begin position="144"/>
        <end position="228"/>
    </location>
</feature>
<feature type="repeat" description="TPR" evidence="3">
    <location>
        <begin position="96"/>
        <end position="129"/>
    </location>
</feature>
<dbReference type="OrthoDB" id="1525165at2"/>
<dbReference type="PANTHER" id="PTHR44186">
    <property type="match status" value="1"/>
</dbReference>
<dbReference type="Gene3D" id="1.25.40.10">
    <property type="entry name" value="Tetratricopeptide repeat domain"/>
    <property type="match status" value="2"/>
</dbReference>
<evidence type="ECO:0000313" key="5">
    <source>
        <dbReference type="EMBL" id="KGN97931.1"/>
    </source>
</evidence>
<dbReference type="AlphaFoldDB" id="A0A0A2G3Z2"/>
<dbReference type="Pfam" id="PF00515">
    <property type="entry name" value="TPR_1"/>
    <property type="match status" value="1"/>
</dbReference>
<comment type="caution">
    <text evidence="5">The sequence shown here is derived from an EMBL/GenBank/DDBJ whole genome shotgun (WGS) entry which is preliminary data.</text>
</comment>
<protein>
    <submittedName>
        <fullName evidence="5">Uncharacterized protein</fullName>
    </submittedName>
</protein>
<dbReference type="Proteomes" id="UP000030134">
    <property type="component" value="Unassembled WGS sequence"/>
</dbReference>
<keyword evidence="2 3" id="KW-0802">TPR repeat</keyword>
<organism evidence="5 6">
    <name type="scientific">Porphyromonas gingivicanis</name>
    <dbReference type="NCBI Taxonomy" id="266762"/>
    <lineage>
        <taxon>Bacteria</taxon>
        <taxon>Pseudomonadati</taxon>
        <taxon>Bacteroidota</taxon>
        <taxon>Bacteroidia</taxon>
        <taxon>Bacteroidales</taxon>
        <taxon>Porphyromonadaceae</taxon>
        <taxon>Porphyromonas</taxon>
    </lineage>
</organism>
<dbReference type="PANTHER" id="PTHR44186:SF1">
    <property type="entry name" value="BARDET-BIEDL SYNDROME 4 PROTEIN"/>
    <property type="match status" value="1"/>
</dbReference>
<accession>A0A0A2G3Z2</accession>
<dbReference type="RefSeq" id="WP_036883391.1">
    <property type="nucleotide sequence ID" value="NZ_JQZW01000008.1"/>
</dbReference>
<dbReference type="PROSITE" id="PS50293">
    <property type="entry name" value="TPR_REGION"/>
    <property type="match status" value="1"/>
</dbReference>
<keyword evidence="1" id="KW-0677">Repeat</keyword>
<dbReference type="SUPFAM" id="SSF48452">
    <property type="entry name" value="TPR-like"/>
    <property type="match status" value="1"/>
</dbReference>